<dbReference type="AlphaFoldDB" id="A0A6M3IXM3"/>
<organism evidence="1">
    <name type="scientific">viral metagenome</name>
    <dbReference type="NCBI Taxonomy" id="1070528"/>
    <lineage>
        <taxon>unclassified sequences</taxon>
        <taxon>metagenomes</taxon>
        <taxon>organismal metagenomes</taxon>
    </lineage>
</organism>
<gene>
    <name evidence="1" type="ORF">MM415B00781_0006</name>
</gene>
<sequence>MIVYKDMTFCDYYKKCAEKNCKRALTAEIGRKADSIRLPICHFIEKPPCFSTPPHKGGE</sequence>
<evidence type="ECO:0000313" key="1">
    <source>
        <dbReference type="EMBL" id="QJA62429.1"/>
    </source>
</evidence>
<protein>
    <submittedName>
        <fullName evidence="1">Uncharacterized protein</fullName>
    </submittedName>
</protein>
<accession>A0A6M3IXM3</accession>
<dbReference type="EMBL" id="MT141471">
    <property type="protein sequence ID" value="QJA62429.1"/>
    <property type="molecule type" value="Genomic_DNA"/>
</dbReference>
<proteinExistence type="predicted"/>
<name>A0A6M3IXM3_9ZZZZ</name>
<reference evidence="1" key="1">
    <citation type="submission" date="2020-03" db="EMBL/GenBank/DDBJ databases">
        <title>The deep terrestrial virosphere.</title>
        <authorList>
            <person name="Holmfeldt K."/>
            <person name="Nilsson E."/>
            <person name="Simone D."/>
            <person name="Lopez-Fernandez M."/>
            <person name="Wu X."/>
            <person name="de Brujin I."/>
            <person name="Lundin D."/>
            <person name="Andersson A."/>
            <person name="Bertilsson S."/>
            <person name="Dopson M."/>
        </authorList>
    </citation>
    <scope>NUCLEOTIDE SEQUENCE</scope>
    <source>
        <strain evidence="1">MM415B00781</strain>
    </source>
</reference>